<gene>
    <name evidence="2" type="ORF">B0H63DRAFT_474020</name>
</gene>
<dbReference type="GO" id="GO:0051118">
    <property type="term" value="F:glucan endo-1,3-alpha-glucosidase activity"/>
    <property type="evidence" value="ECO:0007669"/>
    <property type="project" value="InterPro"/>
</dbReference>
<keyword evidence="2" id="KW-0378">Hydrolase</keyword>
<organism evidence="2 3">
    <name type="scientific">Podospora didyma</name>
    <dbReference type="NCBI Taxonomy" id="330526"/>
    <lineage>
        <taxon>Eukaryota</taxon>
        <taxon>Fungi</taxon>
        <taxon>Dikarya</taxon>
        <taxon>Ascomycota</taxon>
        <taxon>Pezizomycotina</taxon>
        <taxon>Sordariomycetes</taxon>
        <taxon>Sordariomycetidae</taxon>
        <taxon>Sordariales</taxon>
        <taxon>Podosporaceae</taxon>
        <taxon>Podospora</taxon>
    </lineage>
</organism>
<comment type="caution">
    <text evidence="2">The sequence shown here is derived from an EMBL/GenBank/DDBJ whole genome shotgun (WGS) entry which is preliminary data.</text>
</comment>
<evidence type="ECO:0000313" key="3">
    <source>
        <dbReference type="Proteomes" id="UP001285441"/>
    </source>
</evidence>
<dbReference type="EMBL" id="JAULSW010000004">
    <property type="protein sequence ID" value="KAK3386003.1"/>
    <property type="molecule type" value="Genomic_DNA"/>
</dbReference>
<name>A0AAE0U022_9PEZI</name>
<reference evidence="2" key="1">
    <citation type="journal article" date="2023" name="Mol. Phylogenet. Evol.">
        <title>Genome-scale phylogeny and comparative genomics of the fungal order Sordariales.</title>
        <authorList>
            <person name="Hensen N."/>
            <person name="Bonometti L."/>
            <person name="Westerberg I."/>
            <person name="Brannstrom I.O."/>
            <person name="Guillou S."/>
            <person name="Cros-Aarteil S."/>
            <person name="Calhoun S."/>
            <person name="Haridas S."/>
            <person name="Kuo A."/>
            <person name="Mondo S."/>
            <person name="Pangilinan J."/>
            <person name="Riley R."/>
            <person name="LaButti K."/>
            <person name="Andreopoulos B."/>
            <person name="Lipzen A."/>
            <person name="Chen C."/>
            <person name="Yan M."/>
            <person name="Daum C."/>
            <person name="Ng V."/>
            <person name="Clum A."/>
            <person name="Steindorff A."/>
            <person name="Ohm R.A."/>
            <person name="Martin F."/>
            <person name="Silar P."/>
            <person name="Natvig D.O."/>
            <person name="Lalanne C."/>
            <person name="Gautier V."/>
            <person name="Ament-Velasquez S.L."/>
            <person name="Kruys A."/>
            <person name="Hutchinson M.I."/>
            <person name="Powell A.J."/>
            <person name="Barry K."/>
            <person name="Miller A.N."/>
            <person name="Grigoriev I.V."/>
            <person name="Debuchy R."/>
            <person name="Gladieux P."/>
            <person name="Hiltunen Thoren M."/>
            <person name="Johannesson H."/>
        </authorList>
    </citation>
    <scope>NUCLEOTIDE SEQUENCE</scope>
    <source>
        <strain evidence="2">CBS 232.78</strain>
    </source>
</reference>
<protein>
    <submittedName>
        <fullName evidence="2">Glycoside hydrolase</fullName>
    </submittedName>
</protein>
<reference evidence="2" key="2">
    <citation type="submission" date="2023-06" db="EMBL/GenBank/DDBJ databases">
        <authorList>
            <consortium name="Lawrence Berkeley National Laboratory"/>
            <person name="Haridas S."/>
            <person name="Hensen N."/>
            <person name="Bonometti L."/>
            <person name="Westerberg I."/>
            <person name="Brannstrom I.O."/>
            <person name="Guillou S."/>
            <person name="Cros-Aarteil S."/>
            <person name="Calhoun S."/>
            <person name="Kuo A."/>
            <person name="Mondo S."/>
            <person name="Pangilinan J."/>
            <person name="Riley R."/>
            <person name="LaButti K."/>
            <person name="Andreopoulos B."/>
            <person name="Lipzen A."/>
            <person name="Chen C."/>
            <person name="Yanf M."/>
            <person name="Daum C."/>
            <person name="Ng V."/>
            <person name="Clum A."/>
            <person name="Steindorff A."/>
            <person name="Ohm R."/>
            <person name="Martin F."/>
            <person name="Silar P."/>
            <person name="Natvig D."/>
            <person name="Lalanne C."/>
            <person name="Gautier V."/>
            <person name="Ament-velasquez S.L."/>
            <person name="Kruys A."/>
            <person name="Hutchinson M.I."/>
            <person name="Powell A.J."/>
            <person name="Barry K."/>
            <person name="Miller A.N."/>
            <person name="Grigoriev I.V."/>
            <person name="Debuchy R."/>
            <person name="Gladieux P."/>
            <person name="Thoren M.H."/>
            <person name="Johannesson H."/>
        </authorList>
    </citation>
    <scope>NUCLEOTIDE SEQUENCE</scope>
    <source>
        <strain evidence="2">CBS 232.78</strain>
    </source>
</reference>
<evidence type="ECO:0000313" key="2">
    <source>
        <dbReference type="EMBL" id="KAK3386003.1"/>
    </source>
</evidence>
<dbReference type="Gene3D" id="3.20.20.80">
    <property type="entry name" value="Glycosidases"/>
    <property type="match status" value="1"/>
</dbReference>
<dbReference type="Proteomes" id="UP001285441">
    <property type="component" value="Unassembled WGS sequence"/>
</dbReference>
<keyword evidence="1" id="KW-0732">Signal</keyword>
<dbReference type="AlphaFoldDB" id="A0AAE0U022"/>
<dbReference type="CDD" id="cd11577">
    <property type="entry name" value="GH71"/>
    <property type="match status" value="1"/>
</dbReference>
<keyword evidence="3" id="KW-1185">Reference proteome</keyword>
<sequence length="476" mass="51965">MPFISRFFWTAICLALMMGRANAAVKGVFAHYMVGAMPNLSQVLLDVTQAQQTGIDAFALNVQHPDAQWTLDSLALLFAAASQVADFKLFFSMDMSVIPHPSAFVPLFQRYASHPVYYRYAGRPFLSTFRGGATWYGSMRPNTAWQAQMKTLLGLAAGSSGNMKEEPFFVPDFEDWAGKGTNSPYTADFFAQYPVVDGVMAWETAWPAPGSVNNVSSEHDAISLNAARAAGGKVFMMPVSTFQSKHLDNGGNNWYRRGGLTLPFRMAQVLELQPDFVQLLSWNDAGEGHYFGNIWAEGITGEMREMVDGYDHSAWRGLFAVFVAALKKGVVDVREMVPASRSGSGYMDFAGAFWYRPLLKDAGCSVDKFRLGKPDNWETAEDGVYAAVILPPEVKTGSGVSIKVWSGGSVVAKFPGTPGLNIHQVADIRKGRQVVQLVLDTDGSILGEGEGLVDVTDSITGTEGICNFNYQVVEIV</sequence>
<evidence type="ECO:0000256" key="1">
    <source>
        <dbReference type="SAM" id="SignalP"/>
    </source>
</evidence>
<accession>A0AAE0U022</accession>
<dbReference type="Pfam" id="PF03659">
    <property type="entry name" value="Glyco_hydro_71"/>
    <property type="match status" value="1"/>
</dbReference>
<proteinExistence type="predicted"/>
<dbReference type="InterPro" id="IPR005197">
    <property type="entry name" value="Glyco_hydro_71"/>
</dbReference>
<feature type="chain" id="PRO_5042227814" evidence="1">
    <location>
        <begin position="24"/>
        <end position="476"/>
    </location>
</feature>
<feature type="signal peptide" evidence="1">
    <location>
        <begin position="1"/>
        <end position="23"/>
    </location>
</feature>